<dbReference type="InterPro" id="IPR011701">
    <property type="entry name" value="MFS"/>
</dbReference>
<dbReference type="PANTHER" id="PTHR42718">
    <property type="entry name" value="MAJOR FACILITATOR SUPERFAMILY MULTIDRUG TRANSPORTER MFSC"/>
    <property type="match status" value="1"/>
</dbReference>
<comment type="subcellular location">
    <subcellularLocation>
        <location evidence="1">Cell membrane</location>
        <topology evidence="1">Multi-pass membrane protein</topology>
    </subcellularLocation>
</comment>
<feature type="transmembrane region" description="Helical" evidence="8">
    <location>
        <begin position="114"/>
        <end position="139"/>
    </location>
</feature>
<feature type="transmembrane region" description="Helical" evidence="8">
    <location>
        <begin position="420"/>
        <end position="439"/>
    </location>
</feature>
<dbReference type="SUPFAM" id="SSF103473">
    <property type="entry name" value="MFS general substrate transporter"/>
    <property type="match status" value="2"/>
</dbReference>
<dbReference type="Pfam" id="PF07690">
    <property type="entry name" value="MFS_1"/>
    <property type="match status" value="1"/>
</dbReference>
<name>A0ABP7G1G6_9ACTN</name>
<comment type="similarity">
    <text evidence="2">Belongs to the major facilitator superfamily. EmrB family.</text>
</comment>
<protein>
    <submittedName>
        <fullName evidence="10">MFS transporter</fullName>
    </submittedName>
</protein>
<evidence type="ECO:0000256" key="4">
    <source>
        <dbReference type="ARBA" id="ARBA00022475"/>
    </source>
</evidence>
<evidence type="ECO:0000313" key="10">
    <source>
        <dbReference type="EMBL" id="GAA3749284.1"/>
    </source>
</evidence>
<dbReference type="InterPro" id="IPR020846">
    <property type="entry name" value="MFS_dom"/>
</dbReference>
<organism evidence="10 11">
    <name type="scientific">Salinactinospora qingdaonensis</name>
    <dbReference type="NCBI Taxonomy" id="702744"/>
    <lineage>
        <taxon>Bacteria</taxon>
        <taxon>Bacillati</taxon>
        <taxon>Actinomycetota</taxon>
        <taxon>Actinomycetes</taxon>
        <taxon>Streptosporangiales</taxon>
        <taxon>Nocardiopsidaceae</taxon>
        <taxon>Salinactinospora</taxon>
    </lineage>
</organism>
<evidence type="ECO:0000256" key="7">
    <source>
        <dbReference type="ARBA" id="ARBA00023136"/>
    </source>
</evidence>
<accession>A0ABP7G1G6</accession>
<evidence type="ECO:0000256" key="3">
    <source>
        <dbReference type="ARBA" id="ARBA00022448"/>
    </source>
</evidence>
<dbReference type="EMBL" id="BAABDD010000013">
    <property type="protein sequence ID" value="GAA3749284.1"/>
    <property type="molecule type" value="Genomic_DNA"/>
</dbReference>
<keyword evidence="11" id="KW-1185">Reference proteome</keyword>
<feature type="transmembrane region" description="Helical" evidence="8">
    <location>
        <begin position="373"/>
        <end position="399"/>
    </location>
</feature>
<dbReference type="Gene3D" id="1.20.1250.20">
    <property type="entry name" value="MFS general substrate transporter like domains"/>
    <property type="match status" value="2"/>
</dbReference>
<feature type="transmembrane region" description="Helical" evidence="8">
    <location>
        <begin position="176"/>
        <end position="197"/>
    </location>
</feature>
<evidence type="ECO:0000313" key="11">
    <source>
        <dbReference type="Proteomes" id="UP001500908"/>
    </source>
</evidence>
<evidence type="ECO:0000259" key="9">
    <source>
        <dbReference type="PROSITE" id="PS50850"/>
    </source>
</evidence>
<feature type="transmembrane region" description="Helical" evidence="8">
    <location>
        <begin position="21"/>
        <end position="49"/>
    </location>
</feature>
<gene>
    <name evidence="10" type="ORF">GCM10022402_30620</name>
</gene>
<evidence type="ECO:0000256" key="2">
    <source>
        <dbReference type="ARBA" id="ARBA00008537"/>
    </source>
</evidence>
<reference evidence="11" key="1">
    <citation type="journal article" date="2019" name="Int. J. Syst. Evol. Microbiol.">
        <title>The Global Catalogue of Microorganisms (GCM) 10K type strain sequencing project: providing services to taxonomists for standard genome sequencing and annotation.</title>
        <authorList>
            <consortium name="The Broad Institute Genomics Platform"/>
            <consortium name="The Broad Institute Genome Sequencing Center for Infectious Disease"/>
            <person name="Wu L."/>
            <person name="Ma J."/>
        </authorList>
    </citation>
    <scope>NUCLEOTIDE SEQUENCE [LARGE SCALE GENOMIC DNA]</scope>
    <source>
        <strain evidence="11">JCM 17137</strain>
    </source>
</reference>
<proteinExistence type="inferred from homology"/>
<feature type="transmembrane region" description="Helical" evidence="8">
    <location>
        <begin position="88"/>
        <end position="108"/>
    </location>
</feature>
<feature type="domain" description="Major facilitator superfamily (MFS) profile" evidence="9">
    <location>
        <begin position="23"/>
        <end position="469"/>
    </location>
</feature>
<keyword evidence="6 8" id="KW-1133">Transmembrane helix</keyword>
<feature type="transmembrane region" description="Helical" evidence="8">
    <location>
        <begin position="241"/>
        <end position="259"/>
    </location>
</feature>
<feature type="transmembrane region" description="Helical" evidence="8">
    <location>
        <begin position="346"/>
        <end position="367"/>
    </location>
</feature>
<dbReference type="Proteomes" id="UP001500908">
    <property type="component" value="Unassembled WGS sequence"/>
</dbReference>
<feature type="transmembrane region" description="Helical" evidence="8">
    <location>
        <begin position="280"/>
        <end position="306"/>
    </location>
</feature>
<feature type="transmembrane region" description="Helical" evidence="8">
    <location>
        <begin position="151"/>
        <end position="170"/>
    </location>
</feature>
<feature type="transmembrane region" description="Helical" evidence="8">
    <location>
        <begin position="209"/>
        <end position="229"/>
    </location>
</feature>
<keyword evidence="7 8" id="KW-0472">Membrane</keyword>
<sequence length="474" mass="48144">MTTQSGAPDAASQVPGSRPGGLLLLGLSLGYFMVMLDTTVVTVALPAIGDTFSGSLSFLQWVSNGYTVAFAALLLSAGVLADRYGARRVFMIGLVAFGLLSGLSALVASVEALIVLRVMLGVAGALLLPASLAVIAHAFSDPGARAKAMGAWAAISGTALAAGPTIGGVLTDALGWRSIFLVNVPVALVSLLITRSYAPKSPRKPGKGIDLPGQVSIVVALTSLTYGLIESEPLGWTSPQVVGALLVFVVAIAAFVTVETSKGNKGDEPMLPMRIFTNRIFSAGLFAGMLVNFALSGLLFVLALFFQESREYSAFMAGVAFIPLTLPPAFNPIFTGRLVARVGPKVPSVIGFVMMAVGAFLQVPFSGNSGVDIAATVVGLLVVGFGISFAIPALMTGVVGSVPPEQSGLASGALNSSRQTGAVLGVAILGTIMGAASSIAAGTQIALVVAGSLLLVGAAIVGIFVRKPEKAQLQ</sequence>
<keyword evidence="3" id="KW-0813">Transport</keyword>
<evidence type="ECO:0000256" key="1">
    <source>
        <dbReference type="ARBA" id="ARBA00004651"/>
    </source>
</evidence>
<feature type="transmembrane region" description="Helical" evidence="8">
    <location>
        <begin position="61"/>
        <end position="81"/>
    </location>
</feature>
<dbReference type="InterPro" id="IPR004638">
    <property type="entry name" value="EmrB-like"/>
</dbReference>
<dbReference type="PROSITE" id="PS50850">
    <property type="entry name" value="MFS"/>
    <property type="match status" value="1"/>
</dbReference>
<feature type="transmembrane region" description="Helical" evidence="8">
    <location>
        <begin position="445"/>
        <end position="465"/>
    </location>
</feature>
<evidence type="ECO:0000256" key="6">
    <source>
        <dbReference type="ARBA" id="ARBA00022989"/>
    </source>
</evidence>
<evidence type="ECO:0000256" key="8">
    <source>
        <dbReference type="SAM" id="Phobius"/>
    </source>
</evidence>
<comment type="caution">
    <text evidence="10">The sequence shown here is derived from an EMBL/GenBank/DDBJ whole genome shotgun (WGS) entry which is preliminary data.</text>
</comment>
<evidence type="ECO:0000256" key="5">
    <source>
        <dbReference type="ARBA" id="ARBA00022692"/>
    </source>
</evidence>
<dbReference type="NCBIfam" id="TIGR00711">
    <property type="entry name" value="efflux_EmrB"/>
    <property type="match status" value="1"/>
</dbReference>
<dbReference type="RefSeq" id="WP_344972306.1">
    <property type="nucleotide sequence ID" value="NZ_BAABDD010000013.1"/>
</dbReference>
<keyword evidence="5 8" id="KW-0812">Transmembrane</keyword>
<dbReference type="CDD" id="cd17321">
    <property type="entry name" value="MFS_MMR_MDR_like"/>
    <property type="match status" value="1"/>
</dbReference>
<feature type="transmembrane region" description="Helical" evidence="8">
    <location>
        <begin position="312"/>
        <end position="334"/>
    </location>
</feature>
<keyword evidence="4" id="KW-1003">Cell membrane</keyword>
<dbReference type="InterPro" id="IPR036259">
    <property type="entry name" value="MFS_trans_sf"/>
</dbReference>
<dbReference type="PANTHER" id="PTHR42718:SF9">
    <property type="entry name" value="MAJOR FACILITATOR SUPERFAMILY MULTIDRUG TRANSPORTER MFSC"/>
    <property type="match status" value="1"/>
</dbReference>